<dbReference type="Pfam" id="PF03808">
    <property type="entry name" value="Glyco_tran_WecG"/>
    <property type="match status" value="1"/>
</dbReference>
<dbReference type="NCBIfam" id="TIGR00696">
    <property type="entry name" value="wecG_tagA_cpsF"/>
    <property type="match status" value="1"/>
</dbReference>
<comment type="caution">
    <text evidence="3">The sequence shown here is derived from an EMBL/GenBank/DDBJ whole genome shotgun (WGS) entry which is preliminary data.</text>
</comment>
<dbReference type="PANTHER" id="PTHR34136">
    <property type="match status" value="1"/>
</dbReference>
<keyword evidence="1" id="KW-0328">Glycosyltransferase</keyword>
<evidence type="ECO:0008006" key="5">
    <source>
        <dbReference type="Google" id="ProtNLM"/>
    </source>
</evidence>
<dbReference type="GO" id="GO:0016758">
    <property type="term" value="F:hexosyltransferase activity"/>
    <property type="evidence" value="ECO:0007669"/>
    <property type="project" value="TreeGrafter"/>
</dbReference>
<gene>
    <name evidence="3" type="ORF">PN36_11530</name>
</gene>
<evidence type="ECO:0000313" key="3">
    <source>
        <dbReference type="EMBL" id="KHD05930.1"/>
    </source>
</evidence>
<keyword evidence="4" id="KW-1185">Reference proteome</keyword>
<name>A0A0A6P502_9GAMM</name>
<accession>A0A0A6P502</accession>
<evidence type="ECO:0000313" key="4">
    <source>
        <dbReference type="Proteomes" id="UP000030428"/>
    </source>
</evidence>
<protein>
    <recommendedName>
        <fullName evidence="5">Glycosyltransferase</fullName>
    </recommendedName>
</protein>
<reference evidence="3 4" key="1">
    <citation type="journal article" date="2016" name="Front. Microbiol.">
        <title>Single-Cell (Meta-)Genomics of a Dimorphic Candidatus Thiomargarita nelsonii Reveals Genomic Plasticity.</title>
        <authorList>
            <person name="Flood B.E."/>
            <person name="Fliss P."/>
            <person name="Jones D.S."/>
            <person name="Dick G.J."/>
            <person name="Jain S."/>
            <person name="Kaster A.K."/>
            <person name="Winkel M."/>
            <person name="Mussmann M."/>
            <person name="Bailey J."/>
        </authorList>
    </citation>
    <scope>NUCLEOTIDE SEQUENCE [LARGE SCALE GENOMIC DNA]</scope>
    <source>
        <strain evidence="3">Hydrate Ridge</strain>
    </source>
</reference>
<dbReference type="Proteomes" id="UP000030428">
    <property type="component" value="Unassembled WGS sequence"/>
</dbReference>
<evidence type="ECO:0000256" key="2">
    <source>
        <dbReference type="ARBA" id="ARBA00022679"/>
    </source>
</evidence>
<evidence type="ECO:0000256" key="1">
    <source>
        <dbReference type="ARBA" id="ARBA00022676"/>
    </source>
</evidence>
<dbReference type="PANTHER" id="PTHR34136:SF1">
    <property type="entry name" value="UDP-N-ACETYL-D-MANNOSAMINURONIC ACID TRANSFERASE"/>
    <property type="match status" value="1"/>
</dbReference>
<organism evidence="3 4">
    <name type="scientific">Candidatus Thiomargarita nelsonii</name>
    <dbReference type="NCBI Taxonomy" id="1003181"/>
    <lineage>
        <taxon>Bacteria</taxon>
        <taxon>Pseudomonadati</taxon>
        <taxon>Pseudomonadota</taxon>
        <taxon>Gammaproteobacteria</taxon>
        <taxon>Thiotrichales</taxon>
        <taxon>Thiotrichaceae</taxon>
        <taxon>Thiomargarita</taxon>
    </lineage>
</organism>
<keyword evidence="2" id="KW-0808">Transferase</keyword>
<dbReference type="AlphaFoldDB" id="A0A0A6P502"/>
<dbReference type="InterPro" id="IPR004629">
    <property type="entry name" value="WecG_TagA_CpsF"/>
</dbReference>
<sequence>MDNRQLILSMKVNPVSYEETINQILKWTGEPQSRYICLSNVHMCMETFESLAFRDVVNEADLVVPDGRPIVWALQLLGIKNATQVRGPDLVPKLLKIAEQQGLSVGFYGGTPQALEKLKKCLDHKFPKIKVTCAIPPPFRALTPAEDRAFIDEINRSATQILFVFLGCPKQEQWMAAHRDKLSCVMLGVGAALNFFTSHQKQAPPVMQKLGLEWLHRLYHEPRRLWKRYFKYNTLFLFIIFFTSLKKITKIER</sequence>
<dbReference type="CDD" id="cd06533">
    <property type="entry name" value="Glyco_transf_WecG_TagA"/>
    <property type="match status" value="1"/>
</dbReference>
<dbReference type="EMBL" id="JSZA02000035">
    <property type="protein sequence ID" value="KHD05930.1"/>
    <property type="molecule type" value="Genomic_DNA"/>
</dbReference>
<proteinExistence type="predicted"/>